<evidence type="ECO:0000259" key="3">
    <source>
        <dbReference type="Pfam" id="PF00850"/>
    </source>
</evidence>
<dbReference type="RefSeq" id="WP_114338793.1">
    <property type="nucleotide sequence ID" value="NZ_QPID01000007.1"/>
</dbReference>
<dbReference type="InterPro" id="IPR044150">
    <property type="entry name" value="HDAC_classIV"/>
</dbReference>
<evidence type="ECO:0000313" key="4">
    <source>
        <dbReference type="EMBL" id="RCU49233.1"/>
    </source>
</evidence>
<dbReference type="EMBL" id="QPID01000007">
    <property type="protein sequence ID" value="RCU49233.1"/>
    <property type="molecule type" value="Genomic_DNA"/>
</dbReference>
<dbReference type="InterPro" id="IPR023696">
    <property type="entry name" value="Ureohydrolase_dom_sf"/>
</dbReference>
<sequence length="303" mass="33561">MHLPIVAHPDYSFPFPAGHRFPMDKFGLLQQRMRELGILEQHNLFQPTPCSAAELSVAHCYHYIQRFSIDALSDQELRRMGLPWSEGLRQRTFLAPNGTLLTAELALEYGVACHLAGGTHHAHYDFGSGFCIFNDLAYAARQLIHSGKTKRILIFDCDVHQGDGTARILEDDPEVFSCSIHCEKNFPHRKAISDLDVGLEKGLGDLAYLSIVKQTLLQAIELSQPDLVIYDAGVDVYANDPLGLINISLEGIRARDRSVIATCVQQQLPVATVIGGGYDKDQTALAMRHSIVVEEAAKLFGTH</sequence>
<dbReference type="InterPro" id="IPR000286">
    <property type="entry name" value="HDACs"/>
</dbReference>
<evidence type="ECO:0000256" key="2">
    <source>
        <dbReference type="ARBA" id="ARBA00022801"/>
    </source>
</evidence>
<evidence type="ECO:0000256" key="1">
    <source>
        <dbReference type="ARBA" id="ARBA00005947"/>
    </source>
</evidence>
<dbReference type="GO" id="GO:0016787">
    <property type="term" value="F:hydrolase activity"/>
    <property type="evidence" value="ECO:0007669"/>
    <property type="project" value="UniProtKB-KW"/>
</dbReference>
<proteinExistence type="inferred from homology"/>
<dbReference type="InterPro" id="IPR037138">
    <property type="entry name" value="His_deacetylse_dom_sf"/>
</dbReference>
<evidence type="ECO:0000313" key="5">
    <source>
        <dbReference type="Proteomes" id="UP000252558"/>
    </source>
</evidence>
<protein>
    <submittedName>
        <fullName evidence="4">Histone deacetylase</fullName>
    </submittedName>
</protein>
<dbReference type="GO" id="GO:0004407">
    <property type="term" value="F:histone deacetylase activity"/>
    <property type="evidence" value="ECO:0007669"/>
    <property type="project" value="InterPro"/>
</dbReference>
<gene>
    <name evidence="4" type="ORF">DU002_12850</name>
</gene>
<dbReference type="GO" id="GO:0040029">
    <property type="term" value="P:epigenetic regulation of gene expression"/>
    <property type="evidence" value="ECO:0007669"/>
    <property type="project" value="TreeGrafter"/>
</dbReference>
<reference evidence="4 5" key="1">
    <citation type="submission" date="2018-07" db="EMBL/GenBank/DDBJ databases">
        <title>Corallincola holothuriorum sp. nov., a new facultative anaerobe isolated from sea cucumber Apostichopus japonicus.</title>
        <authorList>
            <person name="Xia H."/>
        </authorList>
    </citation>
    <scope>NUCLEOTIDE SEQUENCE [LARGE SCALE GENOMIC DNA]</scope>
    <source>
        <strain evidence="4 5">C4</strain>
    </source>
</reference>
<dbReference type="SUPFAM" id="SSF52768">
    <property type="entry name" value="Arginase/deacetylase"/>
    <property type="match status" value="1"/>
</dbReference>
<dbReference type="AlphaFoldDB" id="A0A368NH71"/>
<name>A0A368NH71_9GAMM</name>
<dbReference type="OrthoDB" id="9808367at2"/>
<dbReference type="PRINTS" id="PR01270">
    <property type="entry name" value="HDASUPER"/>
</dbReference>
<organism evidence="4 5">
    <name type="scientific">Corallincola holothuriorum</name>
    <dbReference type="NCBI Taxonomy" id="2282215"/>
    <lineage>
        <taxon>Bacteria</taxon>
        <taxon>Pseudomonadati</taxon>
        <taxon>Pseudomonadota</taxon>
        <taxon>Gammaproteobacteria</taxon>
        <taxon>Alteromonadales</taxon>
        <taxon>Psychromonadaceae</taxon>
        <taxon>Corallincola</taxon>
    </lineage>
</organism>
<dbReference type="PANTHER" id="PTHR10625">
    <property type="entry name" value="HISTONE DEACETYLASE HDAC1-RELATED"/>
    <property type="match status" value="1"/>
</dbReference>
<dbReference type="PANTHER" id="PTHR10625:SF19">
    <property type="entry name" value="HISTONE DEACETYLASE 12"/>
    <property type="match status" value="1"/>
</dbReference>
<comment type="similarity">
    <text evidence="1">Belongs to the histone deacetylase family.</text>
</comment>
<dbReference type="Gene3D" id="3.40.800.20">
    <property type="entry name" value="Histone deacetylase domain"/>
    <property type="match status" value="1"/>
</dbReference>
<dbReference type="Pfam" id="PF00850">
    <property type="entry name" value="Hist_deacetyl"/>
    <property type="match status" value="1"/>
</dbReference>
<keyword evidence="5" id="KW-1185">Reference proteome</keyword>
<dbReference type="Proteomes" id="UP000252558">
    <property type="component" value="Unassembled WGS sequence"/>
</dbReference>
<dbReference type="CDD" id="cd09993">
    <property type="entry name" value="HDAC_classIV"/>
    <property type="match status" value="1"/>
</dbReference>
<accession>A0A368NH71</accession>
<comment type="caution">
    <text evidence="4">The sequence shown here is derived from an EMBL/GenBank/DDBJ whole genome shotgun (WGS) entry which is preliminary data.</text>
</comment>
<feature type="domain" description="Histone deacetylase" evidence="3">
    <location>
        <begin position="20"/>
        <end position="289"/>
    </location>
</feature>
<keyword evidence="2" id="KW-0378">Hydrolase</keyword>
<dbReference type="InterPro" id="IPR023801">
    <property type="entry name" value="His_deacetylse_dom"/>
</dbReference>